<proteinExistence type="predicted"/>
<comment type="caution">
    <text evidence="1">The sequence shown here is derived from an EMBL/GenBank/DDBJ whole genome shotgun (WGS) entry which is preliminary data.</text>
</comment>
<keyword evidence="2" id="KW-1185">Reference proteome</keyword>
<accession>A0ABQ7G4I4</accession>
<gene>
    <name evidence="1" type="ORF">DUNSADRAFT_15989</name>
</gene>
<organism evidence="1 2">
    <name type="scientific">Dunaliella salina</name>
    <name type="common">Green alga</name>
    <name type="synonym">Protococcus salinus</name>
    <dbReference type="NCBI Taxonomy" id="3046"/>
    <lineage>
        <taxon>Eukaryota</taxon>
        <taxon>Viridiplantae</taxon>
        <taxon>Chlorophyta</taxon>
        <taxon>core chlorophytes</taxon>
        <taxon>Chlorophyceae</taxon>
        <taxon>CS clade</taxon>
        <taxon>Chlamydomonadales</taxon>
        <taxon>Dunaliellaceae</taxon>
        <taxon>Dunaliella</taxon>
    </lineage>
</organism>
<evidence type="ECO:0008006" key="3">
    <source>
        <dbReference type="Google" id="ProtNLM"/>
    </source>
</evidence>
<evidence type="ECO:0000313" key="1">
    <source>
        <dbReference type="EMBL" id="KAF5829494.1"/>
    </source>
</evidence>
<evidence type="ECO:0000313" key="2">
    <source>
        <dbReference type="Proteomes" id="UP000815325"/>
    </source>
</evidence>
<reference evidence="1" key="1">
    <citation type="submission" date="2017-08" db="EMBL/GenBank/DDBJ databases">
        <authorList>
            <person name="Polle J.E."/>
            <person name="Barry K."/>
            <person name="Cushman J."/>
            <person name="Schmutz J."/>
            <person name="Tran D."/>
            <person name="Hathwaick L.T."/>
            <person name="Yim W.C."/>
            <person name="Jenkins J."/>
            <person name="Mckie-Krisberg Z.M."/>
            <person name="Prochnik S."/>
            <person name="Lindquist E."/>
            <person name="Dockter R.B."/>
            <person name="Adam C."/>
            <person name="Molina H."/>
            <person name="Bunkerborg J."/>
            <person name="Jin E."/>
            <person name="Buchheim M."/>
            <person name="Magnuson J."/>
        </authorList>
    </citation>
    <scope>NUCLEOTIDE SEQUENCE</scope>
    <source>
        <strain evidence="1">CCAP 19/18</strain>
    </source>
</reference>
<dbReference type="EMBL" id="MU070152">
    <property type="protein sequence ID" value="KAF5829494.1"/>
    <property type="molecule type" value="Genomic_DNA"/>
</dbReference>
<sequence>MANIPGMNLNALPTSTGMPLQMPVGAGFQPEMLANLPGCQSSGAQPACMPTSGPPQVPQGMSSFAQMLSSLAGVNGSTPPACAPPSMTPQVPMGVASQPRVLNSLPGLNSLGAPGVAGTTSAAVQDLQQITKQLESAHHAAQMFLQGQKCSDFQRNGFLTAETY</sequence>
<name>A0ABQ7G4I4_DUNSA</name>
<dbReference type="Proteomes" id="UP000815325">
    <property type="component" value="Unassembled WGS sequence"/>
</dbReference>
<protein>
    <recommendedName>
        <fullName evidence="3">Encoded protein</fullName>
    </recommendedName>
</protein>